<evidence type="ECO:0000259" key="1">
    <source>
        <dbReference type="Pfam" id="PF04266"/>
    </source>
</evidence>
<accession>A0A645HE25</accession>
<comment type="caution">
    <text evidence="2">The sequence shown here is derived from an EMBL/GenBank/DDBJ whole genome shotgun (WGS) entry which is preliminary data.</text>
</comment>
<dbReference type="Gene3D" id="2.30.130.30">
    <property type="entry name" value="Hypothetical protein"/>
    <property type="match status" value="1"/>
</dbReference>
<name>A0A645HE25_9ZZZZ</name>
<dbReference type="EMBL" id="VSSQ01091802">
    <property type="protein sequence ID" value="MPN37261.1"/>
    <property type="molecule type" value="Genomic_DNA"/>
</dbReference>
<sequence>MKALIIRKPWIDFILDGKKAWEIRGSNTNIRGKIELIQSQSGLVIGKCELVDSIQLDLKTYQSSSDKHCIKEELEKLPYKKTYAWVIRNPIRYEKPRPYKHPSGAVIWVKL</sequence>
<dbReference type="Pfam" id="PF04266">
    <property type="entry name" value="ASCH"/>
    <property type="match status" value="1"/>
</dbReference>
<dbReference type="SUPFAM" id="SSF88697">
    <property type="entry name" value="PUA domain-like"/>
    <property type="match status" value="1"/>
</dbReference>
<evidence type="ECO:0000313" key="2">
    <source>
        <dbReference type="EMBL" id="MPN37261.1"/>
    </source>
</evidence>
<dbReference type="InterPro" id="IPR015947">
    <property type="entry name" value="PUA-like_sf"/>
</dbReference>
<reference evidence="2" key="1">
    <citation type="submission" date="2019-08" db="EMBL/GenBank/DDBJ databases">
        <authorList>
            <person name="Kucharzyk K."/>
            <person name="Murdoch R.W."/>
            <person name="Higgins S."/>
            <person name="Loffler F."/>
        </authorList>
    </citation>
    <scope>NUCLEOTIDE SEQUENCE</scope>
</reference>
<dbReference type="InterPro" id="IPR007374">
    <property type="entry name" value="ASCH_domain"/>
</dbReference>
<gene>
    <name evidence="2" type="ORF">SDC9_184777</name>
</gene>
<dbReference type="AlphaFoldDB" id="A0A645HE25"/>
<proteinExistence type="predicted"/>
<feature type="domain" description="ASCH" evidence="1">
    <location>
        <begin position="5"/>
        <end position="94"/>
    </location>
</feature>
<organism evidence="2">
    <name type="scientific">bioreactor metagenome</name>
    <dbReference type="NCBI Taxonomy" id="1076179"/>
    <lineage>
        <taxon>unclassified sequences</taxon>
        <taxon>metagenomes</taxon>
        <taxon>ecological metagenomes</taxon>
    </lineage>
</organism>
<protein>
    <recommendedName>
        <fullName evidence="1">ASCH domain-containing protein</fullName>
    </recommendedName>
</protein>